<name>A0ABQ3Y7V2_9ACTN</name>
<protein>
    <submittedName>
        <fullName evidence="1">Uncharacterized protein</fullName>
    </submittedName>
</protein>
<evidence type="ECO:0000313" key="2">
    <source>
        <dbReference type="Proteomes" id="UP000609879"/>
    </source>
</evidence>
<evidence type="ECO:0000313" key="1">
    <source>
        <dbReference type="EMBL" id="GID76070.1"/>
    </source>
</evidence>
<dbReference type="EMBL" id="BOMI01000090">
    <property type="protein sequence ID" value="GID76070.1"/>
    <property type="molecule type" value="Genomic_DNA"/>
</dbReference>
<keyword evidence="2" id="KW-1185">Reference proteome</keyword>
<proteinExistence type="predicted"/>
<dbReference type="RefSeq" id="WP_203767869.1">
    <property type="nucleotide sequence ID" value="NZ_BAAABO010000007.1"/>
</dbReference>
<dbReference type="Proteomes" id="UP000609879">
    <property type="component" value="Unassembled WGS sequence"/>
</dbReference>
<organism evidence="1 2">
    <name type="scientific">Paractinoplanes deccanensis</name>
    <dbReference type="NCBI Taxonomy" id="113561"/>
    <lineage>
        <taxon>Bacteria</taxon>
        <taxon>Bacillati</taxon>
        <taxon>Actinomycetota</taxon>
        <taxon>Actinomycetes</taxon>
        <taxon>Micromonosporales</taxon>
        <taxon>Micromonosporaceae</taxon>
        <taxon>Paractinoplanes</taxon>
    </lineage>
</organism>
<gene>
    <name evidence="1" type="ORF">Ade02nite_47110</name>
</gene>
<accession>A0ABQ3Y7V2</accession>
<sequence>MSGAREEPALRDLRDQLEQAVRSLGDRTVADTVTRMALEAALCALVHGSQALADPEAIHRAAVYGLATEQLAPAVRAPEAAVFRALLELCGEPPDGVLTAAAPAADPAVVTALRRTLVLLTVAYDVGENRSVTRRMEIWSGAAPTGVNRKRIRQEISWDETPAGVRAHRLREGAATQSFQLYP</sequence>
<reference evidence="1 2" key="1">
    <citation type="submission" date="2021-01" db="EMBL/GenBank/DDBJ databases">
        <title>Whole genome shotgun sequence of Actinoplanes deccanensis NBRC 13994.</title>
        <authorList>
            <person name="Komaki H."/>
            <person name="Tamura T."/>
        </authorList>
    </citation>
    <scope>NUCLEOTIDE SEQUENCE [LARGE SCALE GENOMIC DNA]</scope>
    <source>
        <strain evidence="1 2">NBRC 13994</strain>
    </source>
</reference>
<comment type="caution">
    <text evidence="1">The sequence shown here is derived from an EMBL/GenBank/DDBJ whole genome shotgun (WGS) entry which is preliminary data.</text>
</comment>